<dbReference type="RefSeq" id="WP_029209949.1">
    <property type="nucleotide sequence ID" value="NZ_JAKRCV010000014.1"/>
</dbReference>
<dbReference type="PANTHER" id="PTHR43441">
    <property type="entry name" value="RIBOSOMAL-PROTEIN-SERINE ACETYLTRANSFERASE"/>
    <property type="match status" value="1"/>
</dbReference>
<evidence type="ECO:0000259" key="1">
    <source>
        <dbReference type="PROSITE" id="PS51186"/>
    </source>
</evidence>
<dbReference type="CDD" id="cd04301">
    <property type="entry name" value="NAT_SF"/>
    <property type="match status" value="2"/>
</dbReference>
<comment type="caution">
    <text evidence="2">The sequence shown here is derived from an EMBL/GenBank/DDBJ whole genome shotgun (WGS) entry which is preliminary data.</text>
</comment>
<dbReference type="InterPro" id="IPR000182">
    <property type="entry name" value="GNAT_dom"/>
</dbReference>
<keyword evidence="3" id="KW-1185">Reference proteome</keyword>
<organism evidence="2 3">
    <name type="scientific">Arsenicicoccus bolidensis</name>
    <dbReference type="NCBI Taxonomy" id="229480"/>
    <lineage>
        <taxon>Bacteria</taxon>
        <taxon>Bacillati</taxon>
        <taxon>Actinomycetota</taxon>
        <taxon>Actinomycetes</taxon>
        <taxon>Micrococcales</taxon>
        <taxon>Intrasporangiaceae</taxon>
        <taxon>Arsenicicoccus</taxon>
    </lineage>
</organism>
<evidence type="ECO:0000313" key="2">
    <source>
        <dbReference type="EMBL" id="MCG7321554.1"/>
    </source>
</evidence>
<reference evidence="2 3" key="1">
    <citation type="submission" date="2022-02" db="EMBL/GenBank/DDBJ databases">
        <title>Uncovering new skin microbiome diversity through culturing and metagenomics.</title>
        <authorList>
            <person name="Conlan S."/>
            <person name="Deming C."/>
            <person name="Nisc Comparative Sequencing Program N."/>
            <person name="Segre J.A."/>
        </authorList>
    </citation>
    <scope>NUCLEOTIDE SEQUENCE [LARGE SCALE GENOMIC DNA]</scope>
    <source>
        <strain evidence="2 3">ACRQZ</strain>
    </source>
</reference>
<sequence>MELRTDRLMLRDPTHADLPDIHSWASDPLVSTFVAWGPSTEKDTRAYLADCLAEQAESPRRAWNLAVVLDDTVVGSVGLTRGGWDSAEVGCVVHPDHWGRGIATEAFAALVRFGLDELGLHRLTATCRPGNDASARVLERTGFTLEGRLRDHLRIRGEWQDSLLYSRLPDDDTAASPVENAWRERDLGAGLVLEPLHPHHAPDWSRLVTTDRAHLGRWIAWVWEDFTVDRAQADIARQRRMPRHRPAALPFAVVQDGEMVGFTNLFDIRTTRSDAEIGYLVGSAASGRGIATRSLDAMCRLAFEDIGLRRVTLRTATTNTASRRVAERAGFTLEGVLRDAWQVRGERQDLATYSRLVTDHPT</sequence>
<dbReference type="InterPro" id="IPR016181">
    <property type="entry name" value="Acyl_CoA_acyltransferase"/>
</dbReference>
<gene>
    <name evidence="2" type="ORF">MHL29_06545</name>
</gene>
<accession>A0ABS9Q125</accession>
<name>A0ABS9Q125_9MICO</name>
<dbReference type="PANTHER" id="PTHR43441:SF2">
    <property type="entry name" value="FAMILY ACETYLTRANSFERASE, PUTATIVE (AFU_ORTHOLOGUE AFUA_7G00850)-RELATED"/>
    <property type="match status" value="1"/>
</dbReference>
<dbReference type="EMBL" id="JAKRCV010000014">
    <property type="protein sequence ID" value="MCG7321554.1"/>
    <property type="molecule type" value="Genomic_DNA"/>
</dbReference>
<dbReference type="PROSITE" id="PS51186">
    <property type="entry name" value="GNAT"/>
    <property type="match status" value="2"/>
</dbReference>
<feature type="domain" description="N-acetyltransferase" evidence="1">
    <location>
        <begin position="202"/>
        <end position="359"/>
    </location>
</feature>
<dbReference type="Proteomes" id="UP001521931">
    <property type="component" value="Unassembled WGS sequence"/>
</dbReference>
<dbReference type="Pfam" id="PF13302">
    <property type="entry name" value="Acetyltransf_3"/>
    <property type="match status" value="2"/>
</dbReference>
<feature type="domain" description="N-acetyltransferase" evidence="1">
    <location>
        <begin position="8"/>
        <end position="170"/>
    </location>
</feature>
<dbReference type="Gene3D" id="3.40.630.30">
    <property type="match status" value="2"/>
</dbReference>
<protein>
    <submittedName>
        <fullName evidence="2">GNAT family N-acetyltransferase</fullName>
    </submittedName>
</protein>
<proteinExistence type="predicted"/>
<evidence type="ECO:0000313" key="3">
    <source>
        <dbReference type="Proteomes" id="UP001521931"/>
    </source>
</evidence>
<dbReference type="SUPFAM" id="SSF55729">
    <property type="entry name" value="Acyl-CoA N-acyltransferases (Nat)"/>
    <property type="match status" value="2"/>
</dbReference>
<dbReference type="InterPro" id="IPR051908">
    <property type="entry name" value="Ribosomal_N-acetyltransferase"/>
</dbReference>